<sequence length="152" mass="16401">MEQRTVRLIGMRRSHQTGIDQDITLACVDPWGRSVDVPTTMSYDKTDPYAVTLTFHAGSGDVVWMMARHLLLQGLTSPAGEGDIKVYPSIDEDARAVTVLDFSSPNGHLVGQAPTRELQEFVAESIAVVPVGTESDFLDLDALAEALLSSAA</sequence>
<comment type="subcellular location">
    <subcellularLocation>
        <location evidence="1">Cell septum</location>
    </subcellularLocation>
</comment>
<keyword evidence="3" id="KW-0132">Cell division</keyword>
<dbReference type="EMBL" id="AP019307">
    <property type="protein sequence ID" value="BBH16008.1"/>
    <property type="molecule type" value="Genomic_DNA"/>
</dbReference>
<evidence type="ECO:0000313" key="8">
    <source>
        <dbReference type="Proteomes" id="UP000271573"/>
    </source>
</evidence>
<dbReference type="GO" id="GO:0000917">
    <property type="term" value="P:division septum assembly"/>
    <property type="evidence" value="ECO:0007669"/>
    <property type="project" value="UniProtKB-KW"/>
</dbReference>
<dbReference type="Gene3D" id="2.30.31.20">
    <property type="entry name" value="Sporulation-specific cell division protein SsgB"/>
    <property type="match status" value="1"/>
</dbReference>
<keyword evidence="8" id="KW-1185">Reference proteome</keyword>
<evidence type="ECO:0000256" key="6">
    <source>
        <dbReference type="ARBA" id="ARBA00023306"/>
    </source>
</evidence>
<comment type="similarity">
    <text evidence="2">Belongs to the SsgA family.</text>
</comment>
<evidence type="ECO:0000256" key="5">
    <source>
        <dbReference type="ARBA" id="ARBA00023210"/>
    </source>
</evidence>
<keyword evidence="4" id="KW-0749">Sporulation</keyword>
<evidence type="ECO:0008006" key="9">
    <source>
        <dbReference type="Google" id="ProtNLM"/>
    </source>
</evidence>
<dbReference type="Pfam" id="PF04686">
    <property type="entry name" value="SsgA"/>
    <property type="match status" value="1"/>
</dbReference>
<name>A0A3G9IXJ9_9ACTN</name>
<reference evidence="7 8" key="1">
    <citation type="submission" date="2018-11" db="EMBL/GenBank/DDBJ databases">
        <title>Complete genome sequence of Nocardioides baekrokdamisoli strain KCTC 39748.</title>
        <authorList>
            <person name="Kang S.W."/>
            <person name="Lee K.C."/>
            <person name="Kim K.K."/>
            <person name="Kim J.S."/>
            <person name="Kim D.S."/>
            <person name="Ko S.H."/>
            <person name="Yang S.H."/>
            <person name="Shin Y.K."/>
            <person name="Lee J.S."/>
        </authorList>
    </citation>
    <scope>NUCLEOTIDE SEQUENCE [LARGE SCALE GENOMIC DNA]</scope>
    <source>
        <strain evidence="7 8">KCTC 39748</strain>
    </source>
</reference>
<keyword evidence="6" id="KW-0131">Cell cycle</keyword>
<dbReference type="AlphaFoldDB" id="A0A3G9IXJ9"/>
<dbReference type="InterPro" id="IPR006776">
    <property type="entry name" value="SsgB"/>
</dbReference>
<dbReference type="KEGG" id="nbe:Back2_02950"/>
<dbReference type="GO" id="GO:0030435">
    <property type="term" value="P:sporulation resulting in formation of a cellular spore"/>
    <property type="evidence" value="ECO:0007669"/>
    <property type="project" value="UniProtKB-KW"/>
</dbReference>
<organism evidence="7 8">
    <name type="scientific">Nocardioides baekrokdamisoli</name>
    <dbReference type="NCBI Taxonomy" id="1804624"/>
    <lineage>
        <taxon>Bacteria</taxon>
        <taxon>Bacillati</taxon>
        <taxon>Actinomycetota</taxon>
        <taxon>Actinomycetes</taxon>
        <taxon>Propionibacteriales</taxon>
        <taxon>Nocardioidaceae</taxon>
        <taxon>Nocardioides</taxon>
    </lineage>
</organism>
<dbReference type="InterPro" id="IPR038658">
    <property type="entry name" value="SsgB_sf"/>
</dbReference>
<proteinExistence type="inferred from homology"/>
<evidence type="ECO:0000256" key="2">
    <source>
        <dbReference type="ARBA" id="ARBA00009323"/>
    </source>
</evidence>
<accession>A0A3G9IXJ9</accession>
<gene>
    <name evidence="7" type="ORF">Back2_02950</name>
</gene>
<dbReference type="GO" id="GO:0030428">
    <property type="term" value="C:cell septum"/>
    <property type="evidence" value="ECO:0007669"/>
    <property type="project" value="UniProtKB-SubCell"/>
</dbReference>
<evidence type="ECO:0000256" key="4">
    <source>
        <dbReference type="ARBA" id="ARBA00022969"/>
    </source>
</evidence>
<evidence type="ECO:0000256" key="3">
    <source>
        <dbReference type="ARBA" id="ARBA00022618"/>
    </source>
</evidence>
<keyword evidence="5" id="KW-0717">Septation</keyword>
<evidence type="ECO:0000313" key="7">
    <source>
        <dbReference type="EMBL" id="BBH16008.1"/>
    </source>
</evidence>
<dbReference type="Proteomes" id="UP000271573">
    <property type="component" value="Chromosome"/>
</dbReference>
<dbReference type="RefSeq" id="WP_231998785.1">
    <property type="nucleotide sequence ID" value="NZ_AP019307.1"/>
</dbReference>
<protein>
    <recommendedName>
        <fullName evidence="9">Sporulation-specific cell division protein SsgB</fullName>
    </recommendedName>
</protein>
<evidence type="ECO:0000256" key="1">
    <source>
        <dbReference type="ARBA" id="ARBA00004431"/>
    </source>
</evidence>